<proteinExistence type="predicted"/>
<evidence type="ECO:0000313" key="1">
    <source>
        <dbReference type="EMBL" id="GGL53162.1"/>
    </source>
</evidence>
<dbReference type="Gene3D" id="3.40.30.30">
    <property type="entry name" value="Hypothetical protein sa0798"/>
    <property type="match status" value="1"/>
</dbReference>
<evidence type="ECO:0000313" key="2">
    <source>
        <dbReference type="Proteomes" id="UP000654670"/>
    </source>
</evidence>
<dbReference type="EMBL" id="BMOK01000006">
    <property type="protein sequence ID" value="GGL53162.1"/>
    <property type="molecule type" value="Genomic_DNA"/>
</dbReference>
<reference evidence="1" key="1">
    <citation type="journal article" date="2014" name="Int. J. Syst. Evol. Microbiol.">
        <title>Complete genome sequence of Corynebacterium casei LMG S-19264T (=DSM 44701T), isolated from a smear-ripened cheese.</title>
        <authorList>
            <consortium name="US DOE Joint Genome Institute (JGI-PGF)"/>
            <person name="Walter F."/>
            <person name="Albersmeier A."/>
            <person name="Kalinowski J."/>
            <person name="Ruckert C."/>
        </authorList>
    </citation>
    <scope>NUCLEOTIDE SEQUENCE</scope>
    <source>
        <strain evidence="1">JCM 15325</strain>
    </source>
</reference>
<name>A0A917W1Z4_9BACL</name>
<dbReference type="Pfam" id="PF07315">
    <property type="entry name" value="DUF1462"/>
    <property type="match status" value="1"/>
</dbReference>
<accession>A0A917W1Z4</accession>
<gene>
    <name evidence="1" type="primary">yuzD</name>
    <name evidence="1" type="ORF">GCM10007968_16510</name>
</gene>
<dbReference type="Proteomes" id="UP000654670">
    <property type="component" value="Unassembled WGS sequence"/>
</dbReference>
<dbReference type="SUPFAM" id="SSF52833">
    <property type="entry name" value="Thioredoxin-like"/>
    <property type="match status" value="1"/>
</dbReference>
<dbReference type="RefSeq" id="WP_188802635.1">
    <property type="nucleotide sequence ID" value="NZ_BMOK01000006.1"/>
</dbReference>
<keyword evidence="2" id="KW-1185">Reference proteome</keyword>
<dbReference type="AlphaFoldDB" id="A0A917W1Z4"/>
<reference evidence="1" key="2">
    <citation type="submission" date="2020-09" db="EMBL/GenBank/DDBJ databases">
        <authorList>
            <person name="Sun Q."/>
            <person name="Ohkuma M."/>
        </authorList>
    </citation>
    <scope>NUCLEOTIDE SEQUENCE</scope>
    <source>
        <strain evidence="1">JCM 15325</strain>
    </source>
</reference>
<protein>
    <submittedName>
        <fullName evidence="1">Disulfide oxidoreductase YuzD</fullName>
    </submittedName>
</protein>
<dbReference type="InterPro" id="IPR038218">
    <property type="entry name" value="YuzD-like_sp"/>
</dbReference>
<dbReference type="InterPro" id="IPR009190">
    <property type="entry name" value="DUF1462"/>
</dbReference>
<organism evidence="1 2">
    <name type="scientific">Sporolactobacillus putidus</name>
    <dbReference type="NCBI Taxonomy" id="492735"/>
    <lineage>
        <taxon>Bacteria</taxon>
        <taxon>Bacillati</taxon>
        <taxon>Bacillota</taxon>
        <taxon>Bacilli</taxon>
        <taxon>Bacillales</taxon>
        <taxon>Sporolactobacillaceae</taxon>
        <taxon>Sporolactobacillus</taxon>
    </lineage>
</organism>
<sequence length="106" mass="11918">MELTVYGAEAACTSCIQAPSSRATAEWLEAAVTRKYGNKVTVRYVDLENPETERDRLYCDKVSADEYFYPLVVSGDTVLGDGFISLKPVFHFLDEHGFEDVSERQV</sequence>
<dbReference type="InterPro" id="IPR036249">
    <property type="entry name" value="Thioredoxin-like_sf"/>
</dbReference>
<comment type="caution">
    <text evidence="1">The sequence shown here is derived from an EMBL/GenBank/DDBJ whole genome shotgun (WGS) entry which is preliminary data.</text>
</comment>